<organism evidence="3 4">
    <name type="scientific">Streptomyces mooreae</name>
    <dbReference type="NCBI Taxonomy" id="3075523"/>
    <lineage>
        <taxon>Bacteria</taxon>
        <taxon>Bacillati</taxon>
        <taxon>Actinomycetota</taxon>
        <taxon>Actinomycetes</taxon>
        <taxon>Kitasatosporales</taxon>
        <taxon>Streptomycetaceae</taxon>
        <taxon>Streptomyces</taxon>
    </lineage>
</organism>
<evidence type="ECO:0000313" key="4">
    <source>
        <dbReference type="Proteomes" id="UP001180551"/>
    </source>
</evidence>
<dbReference type="SUPFAM" id="SSF53474">
    <property type="entry name" value="alpha/beta-Hydrolases"/>
    <property type="match status" value="1"/>
</dbReference>
<evidence type="ECO:0000313" key="3">
    <source>
        <dbReference type="EMBL" id="MDT0458688.1"/>
    </source>
</evidence>
<dbReference type="Gene3D" id="3.40.50.1820">
    <property type="entry name" value="alpha/beta hydrolase"/>
    <property type="match status" value="1"/>
</dbReference>
<dbReference type="Proteomes" id="UP001180551">
    <property type="component" value="Unassembled WGS sequence"/>
</dbReference>
<comment type="caution">
    <text evidence="3">The sequence shown here is derived from an EMBL/GenBank/DDBJ whole genome shotgun (WGS) entry which is preliminary data.</text>
</comment>
<feature type="region of interest" description="Disordered" evidence="1">
    <location>
        <begin position="256"/>
        <end position="284"/>
    </location>
</feature>
<accession>A0ABU2TCM1</accession>
<dbReference type="InterPro" id="IPR022742">
    <property type="entry name" value="Hydrolase_4"/>
</dbReference>
<keyword evidence="4" id="KW-1185">Reference proteome</keyword>
<gene>
    <name evidence="3" type="ORF">RM550_23635</name>
</gene>
<dbReference type="InterPro" id="IPR029058">
    <property type="entry name" value="AB_hydrolase_fold"/>
</dbReference>
<keyword evidence="3" id="KW-0378">Hydrolase</keyword>
<dbReference type="EMBL" id="JAVRFE010000033">
    <property type="protein sequence ID" value="MDT0458688.1"/>
    <property type="molecule type" value="Genomic_DNA"/>
</dbReference>
<dbReference type="RefSeq" id="WP_311625758.1">
    <property type="nucleotide sequence ID" value="NZ_JAVRFE010000033.1"/>
</dbReference>
<evidence type="ECO:0000259" key="2">
    <source>
        <dbReference type="Pfam" id="PF12146"/>
    </source>
</evidence>
<proteinExistence type="predicted"/>
<sequence>MTGTSHMSPHHETLRTFTVDCDGETLSCTAAEPLQRTPTSPRTPLTAVVLHGAGTSDKARHTALLTDFAARGHHALACDFSGHGNSTGQLRELSLQRRFRQARALIDHCVPAGAGLALIGFSMSGQTVADLAAHYGSRVASIGLCAPAVYAADAWTVPFGAGFTEIIRTPGNWRTSPAFEVFRSLSTRAVLVTPADDAVIPPAVTEAIASALGTSRAPFTRFVHPEADHRLGSWFADNPVPRSHFVTAVLRGTPYEGTLPPSHGSHMRAAVDPDLRAGDEGAVL</sequence>
<feature type="compositionally biased region" description="Basic and acidic residues" evidence="1">
    <location>
        <begin position="269"/>
        <end position="284"/>
    </location>
</feature>
<feature type="domain" description="Serine aminopeptidase S33" evidence="2">
    <location>
        <begin position="48"/>
        <end position="158"/>
    </location>
</feature>
<dbReference type="GO" id="GO:0016787">
    <property type="term" value="F:hydrolase activity"/>
    <property type="evidence" value="ECO:0007669"/>
    <property type="project" value="UniProtKB-KW"/>
</dbReference>
<protein>
    <submittedName>
        <fullName evidence="3">Alpha/beta fold hydrolase</fullName>
    </submittedName>
</protein>
<reference evidence="3" key="1">
    <citation type="submission" date="2024-05" db="EMBL/GenBank/DDBJ databases">
        <title>30 novel species of actinomycetes from the DSMZ collection.</title>
        <authorList>
            <person name="Nouioui I."/>
        </authorList>
    </citation>
    <scope>NUCLEOTIDE SEQUENCE</scope>
    <source>
        <strain evidence="3">DSM 41527</strain>
    </source>
</reference>
<evidence type="ECO:0000256" key="1">
    <source>
        <dbReference type="SAM" id="MobiDB-lite"/>
    </source>
</evidence>
<name>A0ABU2TCM1_9ACTN</name>
<dbReference type="Pfam" id="PF12146">
    <property type="entry name" value="Hydrolase_4"/>
    <property type="match status" value="1"/>
</dbReference>